<proteinExistence type="predicted"/>
<keyword evidence="4" id="KW-1185">Reference proteome</keyword>
<dbReference type="GO" id="GO:0005773">
    <property type="term" value="C:vacuole"/>
    <property type="evidence" value="ECO:0007669"/>
    <property type="project" value="TreeGrafter"/>
</dbReference>
<dbReference type="EC" id="3.4.19.9" evidence="2"/>
<dbReference type="InterPro" id="IPR015527">
    <property type="entry name" value="Pept_C26_g-glut_hydrolase"/>
</dbReference>
<dbReference type="PROSITE" id="PS51275">
    <property type="entry name" value="PEPTIDASE_C26_GGH"/>
    <property type="match status" value="1"/>
</dbReference>
<reference evidence="3 4" key="1">
    <citation type="journal article" date="2020" name="Cell">
        <title>Large-Scale Comparative Analyses of Tick Genomes Elucidate Their Genetic Diversity and Vector Capacities.</title>
        <authorList>
            <consortium name="Tick Genome and Microbiome Consortium (TIGMIC)"/>
            <person name="Jia N."/>
            <person name="Wang J."/>
            <person name="Shi W."/>
            <person name="Du L."/>
            <person name="Sun Y."/>
            <person name="Zhan W."/>
            <person name="Jiang J.F."/>
            <person name="Wang Q."/>
            <person name="Zhang B."/>
            <person name="Ji P."/>
            <person name="Bell-Sakyi L."/>
            <person name="Cui X.M."/>
            <person name="Yuan T.T."/>
            <person name="Jiang B.G."/>
            <person name="Yang W.F."/>
            <person name="Lam T.T."/>
            <person name="Chang Q.C."/>
            <person name="Ding S.J."/>
            <person name="Wang X.J."/>
            <person name="Zhu J.G."/>
            <person name="Ruan X.D."/>
            <person name="Zhao L."/>
            <person name="Wei J.T."/>
            <person name="Ye R.Z."/>
            <person name="Que T.C."/>
            <person name="Du C.H."/>
            <person name="Zhou Y.H."/>
            <person name="Cheng J.X."/>
            <person name="Dai P.F."/>
            <person name="Guo W.B."/>
            <person name="Han X.H."/>
            <person name="Huang E.J."/>
            <person name="Li L.F."/>
            <person name="Wei W."/>
            <person name="Gao Y.C."/>
            <person name="Liu J.Z."/>
            <person name="Shao H.Z."/>
            <person name="Wang X."/>
            <person name="Wang C.C."/>
            <person name="Yang T.C."/>
            <person name="Huo Q.B."/>
            <person name="Li W."/>
            <person name="Chen H.Y."/>
            <person name="Chen S.E."/>
            <person name="Zhou L.G."/>
            <person name="Ni X.B."/>
            <person name="Tian J.H."/>
            <person name="Sheng Y."/>
            <person name="Liu T."/>
            <person name="Pan Y.S."/>
            <person name="Xia L.Y."/>
            <person name="Li J."/>
            <person name="Zhao F."/>
            <person name="Cao W.C."/>
        </authorList>
    </citation>
    <scope>NUCLEOTIDE SEQUENCE [LARGE SCALE GENOMIC DNA]</scope>
    <source>
        <strain evidence="3">HaeL-2018</strain>
    </source>
</reference>
<dbReference type="Proteomes" id="UP000821853">
    <property type="component" value="Unassembled WGS sequence"/>
</dbReference>
<name>A0A9J6FQY0_HAELO</name>
<dbReference type="EMBL" id="JABSTR010000003">
    <property type="protein sequence ID" value="KAH9365509.1"/>
    <property type="molecule type" value="Genomic_DNA"/>
</dbReference>
<comment type="caution">
    <text evidence="3">The sequence shown here is derived from an EMBL/GenBank/DDBJ whole genome shotgun (WGS) entry which is preliminary data.</text>
</comment>
<dbReference type="PROSITE" id="PS51273">
    <property type="entry name" value="GATASE_TYPE_1"/>
    <property type="match status" value="1"/>
</dbReference>
<dbReference type="InterPro" id="IPR029062">
    <property type="entry name" value="Class_I_gatase-like"/>
</dbReference>
<protein>
    <recommendedName>
        <fullName evidence="2">folate gamma-glutamyl hydrolase</fullName>
        <ecNumber evidence="2">3.4.19.9</ecNumber>
    </recommendedName>
</protein>
<evidence type="ECO:0000313" key="4">
    <source>
        <dbReference type="Proteomes" id="UP000821853"/>
    </source>
</evidence>
<feature type="active site" description="Proton donor" evidence="1">
    <location>
        <position position="131"/>
    </location>
</feature>
<sequence>MGLFLAQANQKGTHFPIWGTCLGLEDLTRVAIDKLVLRPCNASDMALPLDFTPDFRKSRMFSNLPKYLQRALRTEPITYNAHRACLTPENFTAYGLDKIFKPLSTNVDRDGVTFISSLEGRLFPFYAVQFHPEKTNFEWERNDRHKYVPHGPDALSVSQYLGNFFVNEARKNLHKFATEEEEQSALIYNYPATFTQKHSAYTQMYIFDQPAQWPRRGRSRWGVRNSVLPVVPQRQRQVTIRRSGRLRPVHRAT</sequence>
<dbReference type="PANTHER" id="PTHR11315">
    <property type="entry name" value="PROTEASE FAMILY C26 GAMMA-GLUTAMYL HYDROLASE"/>
    <property type="match status" value="1"/>
</dbReference>
<dbReference type="Gene3D" id="3.40.50.880">
    <property type="match status" value="1"/>
</dbReference>
<organism evidence="3 4">
    <name type="scientific">Haemaphysalis longicornis</name>
    <name type="common">Bush tick</name>
    <dbReference type="NCBI Taxonomy" id="44386"/>
    <lineage>
        <taxon>Eukaryota</taxon>
        <taxon>Metazoa</taxon>
        <taxon>Ecdysozoa</taxon>
        <taxon>Arthropoda</taxon>
        <taxon>Chelicerata</taxon>
        <taxon>Arachnida</taxon>
        <taxon>Acari</taxon>
        <taxon>Parasitiformes</taxon>
        <taxon>Ixodida</taxon>
        <taxon>Ixodoidea</taxon>
        <taxon>Ixodidae</taxon>
        <taxon>Haemaphysalinae</taxon>
        <taxon>Haemaphysalis</taxon>
    </lineage>
</organism>
<gene>
    <name evidence="3" type="ORF">HPB48_016287</name>
</gene>
<dbReference type="OrthoDB" id="64220at2759"/>
<evidence type="ECO:0000256" key="2">
    <source>
        <dbReference type="PROSITE-ProRule" id="PRU00607"/>
    </source>
</evidence>
<feature type="active site" description="Nucleophile" evidence="1 2">
    <location>
        <position position="21"/>
    </location>
</feature>
<feature type="active site" evidence="2">
    <location>
        <position position="131"/>
    </location>
</feature>
<dbReference type="GO" id="GO:0046900">
    <property type="term" value="P:tetrahydrofolylpolyglutamate metabolic process"/>
    <property type="evidence" value="ECO:0007669"/>
    <property type="project" value="TreeGrafter"/>
</dbReference>
<evidence type="ECO:0000313" key="3">
    <source>
        <dbReference type="EMBL" id="KAH9365509.1"/>
    </source>
</evidence>
<dbReference type="OMA" id="HAFANEA"/>
<comment type="catalytic activity">
    <reaction evidence="2">
        <text>(6S)-5,6,7,8-tetrahydrofolyl-(gamma-L-Glu)(n) + (n-1) H2O = (6S)-5,6,7,8-tetrahydrofolate + (n-1) L-glutamate</text>
        <dbReference type="Rhea" id="RHEA:56784"/>
        <dbReference type="Rhea" id="RHEA-COMP:14738"/>
        <dbReference type="ChEBI" id="CHEBI:15377"/>
        <dbReference type="ChEBI" id="CHEBI:29985"/>
        <dbReference type="ChEBI" id="CHEBI:57453"/>
        <dbReference type="ChEBI" id="CHEBI:141005"/>
        <dbReference type="EC" id="3.4.19.9"/>
    </reaction>
</comment>
<dbReference type="PANTHER" id="PTHR11315:SF0">
    <property type="entry name" value="FOLATE GAMMA-GLUTAMYL HYDROLASE"/>
    <property type="match status" value="1"/>
</dbReference>
<dbReference type="SUPFAM" id="SSF52317">
    <property type="entry name" value="Class I glutamine amidotransferase-like"/>
    <property type="match status" value="1"/>
</dbReference>
<dbReference type="VEuPathDB" id="VectorBase:HLOH_050496"/>
<dbReference type="GO" id="GO:0034722">
    <property type="term" value="F:gamma-glutamyl-peptidase activity"/>
    <property type="evidence" value="ECO:0007669"/>
    <property type="project" value="UniProtKB-UniRule"/>
</dbReference>
<evidence type="ECO:0000256" key="1">
    <source>
        <dbReference type="PIRSR" id="PIRSR615527-1"/>
    </source>
</evidence>
<dbReference type="AlphaFoldDB" id="A0A9J6FQY0"/>
<accession>A0A9J6FQY0</accession>
<keyword evidence="2" id="KW-0378">Hydrolase</keyword>